<proteinExistence type="predicted"/>
<dbReference type="OrthoDB" id="88903at2"/>
<feature type="domain" description="KAP NTPase" evidence="1">
    <location>
        <begin position="18"/>
        <end position="271"/>
    </location>
</feature>
<accession>A0A662ZM01</accession>
<reference evidence="2 3" key="1">
    <citation type="submission" date="2016-10" db="EMBL/GenBank/DDBJ databases">
        <authorList>
            <person name="Varghese N."/>
            <person name="Submissions S."/>
        </authorList>
    </citation>
    <scope>NUCLEOTIDE SEQUENCE [LARGE SCALE GENOMIC DNA]</scope>
    <source>
        <strain evidence="2 3">DSM 1361</strain>
    </source>
</reference>
<protein>
    <submittedName>
        <fullName evidence="2">KAP family P-loop domain-containing protein</fullName>
    </submittedName>
</protein>
<dbReference type="InterPro" id="IPR052754">
    <property type="entry name" value="NTPase_KAP_P-loop"/>
</dbReference>
<dbReference type="Gene3D" id="3.40.50.300">
    <property type="entry name" value="P-loop containing nucleotide triphosphate hydrolases"/>
    <property type="match status" value="1"/>
</dbReference>
<dbReference type="RefSeq" id="WP_093143893.1">
    <property type="nucleotide sequence ID" value="NZ_FOXF01000084.1"/>
</dbReference>
<dbReference type="AlphaFoldDB" id="A0A662ZM01"/>
<dbReference type="Pfam" id="PF07693">
    <property type="entry name" value="KAP_NTPase"/>
    <property type="match status" value="1"/>
</dbReference>
<dbReference type="EMBL" id="FOXF01000084">
    <property type="protein sequence ID" value="SFP79412.1"/>
    <property type="molecule type" value="Genomic_DNA"/>
</dbReference>
<name>A0A662ZM01_9GAMM</name>
<dbReference type="InterPro" id="IPR011646">
    <property type="entry name" value="KAP_P-loop"/>
</dbReference>
<dbReference type="Proteomes" id="UP000243745">
    <property type="component" value="Unassembled WGS sequence"/>
</dbReference>
<dbReference type="InterPro" id="IPR027417">
    <property type="entry name" value="P-loop_NTPase"/>
</dbReference>
<keyword evidence="3" id="KW-1185">Reference proteome</keyword>
<evidence type="ECO:0000313" key="2">
    <source>
        <dbReference type="EMBL" id="SFP79412.1"/>
    </source>
</evidence>
<evidence type="ECO:0000259" key="1">
    <source>
        <dbReference type="Pfam" id="PF07693"/>
    </source>
</evidence>
<gene>
    <name evidence="2" type="ORF">SAMN02910344_02315</name>
</gene>
<sequence length="291" mass="33790">MFNADRAIENKKDDLLGRAPFSAQLGRDIYEYNGEDSLVIAIYGKWGTGKTSIANMVLEEIESLSESNKNETIVIKFEPWNYSDQDNLIHHFFNLLENAISSGNVATLMKNVRKILKKYSKYFELIPYENPWNKFFCTSMINLLRGNLDLYSCKNKLKDALLEANKKIVVLIDDIDRLTNSQIRNIIQIVKQIGDLPKITYILAMDREVVAHALEDDCCNNGNEYLEKIVQIPFQIPPLSQVKLHEIFHNKLGSSIRSVSKNIAIRDNYYWCTVLDNCIFPYLYTIYYKRY</sequence>
<organism evidence="2 3">
    <name type="scientific">Ruminobacter amylophilus</name>
    <dbReference type="NCBI Taxonomy" id="867"/>
    <lineage>
        <taxon>Bacteria</taxon>
        <taxon>Pseudomonadati</taxon>
        <taxon>Pseudomonadota</taxon>
        <taxon>Gammaproteobacteria</taxon>
        <taxon>Aeromonadales</taxon>
        <taxon>Succinivibrionaceae</taxon>
        <taxon>Ruminobacter</taxon>
    </lineage>
</organism>
<dbReference type="SUPFAM" id="SSF52540">
    <property type="entry name" value="P-loop containing nucleoside triphosphate hydrolases"/>
    <property type="match status" value="1"/>
</dbReference>
<dbReference type="PANTHER" id="PTHR22674:SF6">
    <property type="entry name" value="NTPASE KAP FAMILY P-LOOP DOMAIN-CONTAINING PROTEIN 1"/>
    <property type="match status" value="1"/>
</dbReference>
<evidence type="ECO:0000313" key="3">
    <source>
        <dbReference type="Proteomes" id="UP000243745"/>
    </source>
</evidence>
<dbReference type="PANTHER" id="PTHR22674">
    <property type="entry name" value="NTPASE, KAP FAMILY P-LOOP DOMAIN-CONTAINING 1"/>
    <property type="match status" value="1"/>
</dbReference>